<organism evidence="1 2">
    <name type="scientific">Dentiscutata erythropus</name>
    <dbReference type="NCBI Taxonomy" id="1348616"/>
    <lineage>
        <taxon>Eukaryota</taxon>
        <taxon>Fungi</taxon>
        <taxon>Fungi incertae sedis</taxon>
        <taxon>Mucoromycota</taxon>
        <taxon>Glomeromycotina</taxon>
        <taxon>Glomeromycetes</taxon>
        <taxon>Diversisporales</taxon>
        <taxon>Gigasporaceae</taxon>
        <taxon>Dentiscutata</taxon>
    </lineage>
</organism>
<accession>A0A9N9J8C6</accession>
<comment type="caution">
    <text evidence="1">The sequence shown here is derived from an EMBL/GenBank/DDBJ whole genome shotgun (WGS) entry which is preliminary data.</text>
</comment>
<reference evidence="1" key="1">
    <citation type="submission" date="2021-06" db="EMBL/GenBank/DDBJ databases">
        <authorList>
            <person name="Kallberg Y."/>
            <person name="Tangrot J."/>
            <person name="Rosling A."/>
        </authorList>
    </citation>
    <scope>NUCLEOTIDE SEQUENCE</scope>
    <source>
        <strain evidence="1">MA453B</strain>
    </source>
</reference>
<evidence type="ECO:0000313" key="1">
    <source>
        <dbReference type="EMBL" id="CAG8769715.1"/>
    </source>
</evidence>
<name>A0A9N9J8C6_9GLOM</name>
<dbReference type="Proteomes" id="UP000789405">
    <property type="component" value="Unassembled WGS sequence"/>
</dbReference>
<protein>
    <submittedName>
        <fullName evidence="1">26822_t:CDS:1</fullName>
    </submittedName>
</protein>
<evidence type="ECO:0000313" key="2">
    <source>
        <dbReference type="Proteomes" id="UP000789405"/>
    </source>
</evidence>
<feature type="non-terminal residue" evidence="1">
    <location>
        <position position="76"/>
    </location>
</feature>
<dbReference type="EMBL" id="CAJVPY010018997">
    <property type="protein sequence ID" value="CAG8769715.1"/>
    <property type="molecule type" value="Genomic_DNA"/>
</dbReference>
<gene>
    <name evidence="1" type="ORF">DERYTH_LOCUS18568</name>
</gene>
<dbReference type="AlphaFoldDB" id="A0A9N9J8C6"/>
<keyword evidence="2" id="KW-1185">Reference proteome</keyword>
<proteinExistence type="predicted"/>
<sequence length="76" mass="8993">FYRIFEVDICKIPTDNSEINSFPFLIRSVVTWAMLVGNSDKEFQHFRKSKRSSRASSVHNLRIIAQYLKDRELKKS</sequence>